<evidence type="ECO:0000256" key="4">
    <source>
        <dbReference type="ARBA" id="ARBA00022898"/>
    </source>
</evidence>
<dbReference type="AlphaFoldDB" id="A0A1H4C7W1"/>
<dbReference type="GO" id="GO:0030170">
    <property type="term" value="F:pyridoxal phosphate binding"/>
    <property type="evidence" value="ECO:0007669"/>
    <property type="project" value="InterPro"/>
</dbReference>
<dbReference type="Proteomes" id="UP000199041">
    <property type="component" value="Unassembled WGS sequence"/>
</dbReference>
<gene>
    <name evidence="8" type="ORF">SAMN05192529_12840</name>
</gene>
<dbReference type="PANTHER" id="PTHR45677">
    <property type="entry name" value="GLUTAMATE DECARBOXYLASE-RELATED"/>
    <property type="match status" value="1"/>
</dbReference>
<dbReference type="Gene3D" id="3.90.1150.170">
    <property type="match status" value="1"/>
</dbReference>
<dbReference type="Gene3D" id="3.40.640.10">
    <property type="entry name" value="Type I PLP-dependent aspartate aminotransferase-like (Major domain)"/>
    <property type="match status" value="1"/>
</dbReference>
<keyword evidence="4 6" id="KW-0663">Pyridoxal phosphate</keyword>
<dbReference type="SUPFAM" id="SSF53383">
    <property type="entry name" value="PLP-dependent transferases"/>
    <property type="match status" value="1"/>
</dbReference>
<dbReference type="PANTHER" id="PTHR45677:SF8">
    <property type="entry name" value="CYSTEINE SULFINIC ACID DECARBOXYLASE"/>
    <property type="match status" value="1"/>
</dbReference>
<dbReference type="InterPro" id="IPR002129">
    <property type="entry name" value="PyrdxlP-dep_de-COase"/>
</dbReference>
<evidence type="ECO:0000256" key="1">
    <source>
        <dbReference type="ARBA" id="ARBA00001933"/>
    </source>
</evidence>
<name>A0A1H4C7W1_9BACT</name>
<evidence type="ECO:0000256" key="5">
    <source>
        <dbReference type="ARBA" id="ARBA00023239"/>
    </source>
</evidence>
<dbReference type="Pfam" id="PF00282">
    <property type="entry name" value="Pyridoxal_deC"/>
    <property type="match status" value="1"/>
</dbReference>
<comment type="similarity">
    <text evidence="2 7">Belongs to the group II decarboxylase family.</text>
</comment>
<keyword evidence="9" id="KW-1185">Reference proteome</keyword>
<dbReference type="InterPro" id="IPR015424">
    <property type="entry name" value="PyrdxlP-dep_Trfase"/>
</dbReference>
<evidence type="ECO:0000256" key="3">
    <source>
        <dbReference type="ARBA" id="ARBA00022793"/>
    </source>
</evidence>
<evidence type="ECO:0000313" key="9">
    <source>
        <dbReference type="Proteomes" id="UP000199041"/>
    </source>
</evidence>
<evidence type="ECO:0000256" key="7">
    <source>
        <dbReference type="RuleBase" id="RU000382"/>
    </source>
</evidence>
<keyword evidence="5 7" id="KW-0456">Lyase</keyword>
<dbReference type="EMBL" id="FNQY01000028">
    <property type="protein sequence ID" value="SEA56420.1"/>
    <property type="molecule type" value="Genomic_DNA"/>
</dbReference>
<dbReference type="GO" id="GO:0005737">
    <property type="term" value="C:cytoplasm"/>
    <property type="evidence" value="ECO:0007669"/>
    <property type="project" value="TreeGrafter"/>
</dbReference>
<reference evidence="8 9" key="1">
    <citation type="submission" date="2016-10" db="EMBL/GenBank/DDBJ databases">
        <authorList>
            <person name="de Groot N.N."/>
        </authorList>
    </citation>
    <scope>NUCLEOTIDE SEQUENCE [LARGE SCALE GENOMIC DNA]</scope>
    <source>
        <strain evidence="8 9">Vu-144</strain>
    </source>
</reference>
<dbReference type="STRING" id="551991.SAMN05192529_12840"/>
<accession>A0A1H4C7W1</accession>
<sequence>MTPDKDLLEAALSIQEFESAGKELLGILKKDMQLSVDSLDNKTIDYICPEDQLNYWQDDFYSQQPVTASALFKTILDRSIKLSRRGYVGHQVAPVYPISILSSALSAYLNNGMAVYEMGMAGNAMEKIIIADLAKRFGLPDTATGFVTSGGSLGNLTALLAARAHYLQRQQPSVNYQKLAIMVSEEAHYSIQRAMIIMGLSVDNILKIPINEKGQISIEQLTGLLEKAQKNDWHIFALIGCSCTTSSGSYEDLITLGHFCREQKIWLHVDAAHGGPAIYSNKYKALLAGSEAADSIIMDFHKMMHVPSLSTAVIFRTAAHHKATFSQNAKYLWEDQTSDQWYNSGKQTFECTKPMSIIHTYIALRLYGDKFYAQHIEYLYDLTKNFADLIDQHPLLELLCTPQSNIVCFRYTGDLQRINEINKHILSKIIHEGKFYLVSTSTGGNFYLRTTIMNPRTTISDLEKLLNSVVKFATSV</sequence>
<keyword evidence="3" id="KW-0210">Decarboxylase</keyword>
<protein>
    <submittedName>
        <fullName evidence="8">L-2,4-diaminobutyrate decarboxylase</fullName>
    </submittedName>
</protein>
<dbReference type="GO" id="GO:0016831">
    <property type="term" value="F:carboxy-lyase activity"/>
    <property type="evidence" value="ECO:0007669"/>
    <property type="project" value="UniProtKB-KW"/>
</dbReference>
<dbReference type="GO" id="GO:0019752">
    <property type="term" value="P:carboxylic acid metabolic process"/>
    <property type="evidence" value="ECO:0007669"/>
    <property type="project" value="InterPro"/>
</dbReference>
<evidence type="ECO:0000256" key="6">
    <source>
        <dbReference type="PIRSR" id="PIRSR602129-50"/>
    </source>
</evidence>
<evidence type="ECO:0000313" key="8">
    <source>
        <dbReference type="EMBL" id="SEA56420.1"/>
    </source>
</evidence>
<feature type="modified residue" description="N6-(pyridoxal phosphate)lysine" evidence="6">
    <location>
        <position position="302"/>
    </location>
</feature>
<proteinExistence type="inferred from homology"/>
<comment type="cofactor">
    <cofactor evidence="1 6 7">
        <name>pyridoxal 5'-phosphate</name>
        <dbReference type="ChEBI" id="CHEBI:597326"/>
    </cofactor>
</comment>
<dbReference type="RefSeq" id="WP_091400835.1">
    <property type="nucleotide sequence ID" value="NZ_FNQY01000028.1"/>
</dbReference>
<dbReference type="OrthoDB" id="9803665at2"/>
<organism evidence="8 9">
    <name type="scientific">Arachidicoccus rhizosphaerae</name>
    <dbReference type="NCBI Taxonomy" id="551991"/>
    <lineage>
        <taxon>Bacteria</taxon>
        <taxon>Pseudomonadati</taxon>
        <taxon>Bacteroidota</taxon>
        <taxon>Chitinophagia</taxon>
        <taxon>Chitinophagales</taxon>
        <taxon>Chitinophagaceae</taxon>
        <taxon>Arachidicoccus</taxon>
    </lineage>
</organism>
<dbReference type="InterPro" id="IPR015421">
    <property type="entry name" value="PyrdxlP-dep_Trfase_major"/>
</dbReference>
<evidence type="ECO:0000256" key="2">
    <source>
        <dbReference type="ARBA" id="ARBA00009533"/>
    </source>
</evidence>